<accession>S2L770</accession>
<dbReference type="Proteomes" id="UP000014463">
    <property type="component" value="Unassembled WGS sequence"/>
</dbReference>
<sequence>MKFLTLTATLFVSLLASGTVLASDSSYLDQRSARLHQTTGERDMVRVSTDTPMVSEASYWEKRSAQLNRANSEIADLQQEKHSARGLILVNDPDVWWR</sequence>
<comment type="caution">
    <text evidence="3">The sequence shown here is derived from an EMBL/GenBank/DDBJ whole genome shotgun (WGS) entry which is preliminary data.</text>
</comment>
<dbReference type="AlphaFoldDB" id="S2L770"/>
<keyword evidence="1" id="KW-0175">Coiled coil</keyword>
<proteinExistence type="predicted"/>
<feature type="signal peptide" evidence="2">
    <location>
        <begin position="1"/>
        <end position="22"/>
    </location>
</feature>
<protein>
    <submittedName>
        <fullName evidence="3">Uncharacterized protein</fullName>
    </submittedName>
</protein>
<name>S2L770_LITA3</name>
<gene>
    <name evidence="3" type="ORF">L861_06460</name>
</gene>
<feature type="coiled-coil region" evidence="1">
    <location>
        <begin position="60"/>
        <end position="87"/>
    </location>
</feature>
<organism evidence="3 4">
    <name type="scientific">Litchfieldella anticariensis (strain DSM 16096 / CECT 5854 / CIP 108499 / LMG 22089 / FP35)</name>
    <name type="common">Halomonas anticariensis</name>
    <dbReference type="NCBI Taxonomy" id="1121939"/>
    <lineage>
        <taxon>Bacteria</taxon>
        <taxon>Pseudomonadati</taxon>
        <taxon>Pseudomonadota</taxon>
        <taxon>Gammaproteobacteria</taxon>
        <taxon>Oceanospirillales</taxon>
        <taxon>Halomonadaceae</taxon>
        <taxon>Litchfieldella</taxon>
    </lineage>
</organism>
<dbReference type="EMBL" id="ASTJ01000040">
    <property type="protein sequence ID" value="EPC00576.1"/>
    <property type="molecule type" value="Genomic_DNA"/>
</dbReference>
<evidence type="ECO:0000313" key="4">
    <source>
        <dbReference type="Proteomes" id="UP000014463"/>
    </source>
</evidence>
<reference evidence="3 4" key="1">
    <citation type="journal article" date="2013" name="Genome Announc.">
        <title>Draft genome sequence of the moderately halophilic gammaproteobacterium Halomonas anticariensis FP35.</title>
        <authorList>
            <person name="Tahrioui A."/>
            <person name="Quesada E."/>
            <person name="Llamas I."/>
        </authorList>
    </citation>
    <scope>NUCLEOTIDE SEQUENCE [LARGE SCALE GENOMIC DNA]</scope>
    <source>
        <strain evidence="4">DSM 16096 / CECT 5854 / LMG 22089 / FP35</strain>
    </source>
</reference>
<evidence type="ECO:0000256" key="2">
    <source>
        <dbReference type="SAM" id="SignalP"/>
    </source>
</evidence>
<feature type="chain" id="PRO_5004498550" evidence="2">
    <location>
        <begin position="23"/>
        <end position="98"/>
    </location>
</feature>
<evidence type="ECO:0000256" key="1">
    <source>
        <dbReference type="SAM" id="Coils"/>
    </source>
</evidence>
<keyword evidence="4" id="KW-1185">Reference proteome</keyword>
<keyword evidence="2" id="KW-0732">Signal</keyword>
<evidence type="ECO:0000313" key="3">
    <source>
        <dbReference type="EMBL" id="EPC00576.1"/>
    </source>
</evidence>